<organism evidence="2 3">
    <name type="scientific">Lupinus angustifolius</name>
    <name type="common">Narrow-leaved blue lupine</name>
    <dbReference type="NCBI Taxonomy" id="3871"/>
    <lineage>
        <taxon>Eukaryota</taxon>
        <taxon>Viridiplantae</taxon>
        <taxon>Streptophyta</taxon>
        <taxon>Embryophyta</taxon>
        <taxon>Tracheophyta</taxon>
        <taxon>Spermatophyta</taxon>
        <taxon>Magnoliopsida</taxon>
        <taxon>eudicotyledons</taxon>
        <taxon>Gunneridae</taxon>
        <taxon>Pentapetalae</taxon>
        <taxon>rosids</taxon>
        <taxon>fabids</taxon>
        <taxon>Fabales</taxon>
        <taxon>Fabaceae</taxon>
        <taxon>Papilionoideae</taxon>
        <taxon>50 kb inversion clade</taxon>
        <taxon>genistoids sensu lato</taxon>
        <taxon>core genistoids</taxon>
        <taxon>Genisteae</taxon>
        <taxon>Lupinus</taxon>
    </lineage>
</organism>
<keyword evidence="3" id="KW-1185">Reference proteome</keyword>
<sequence>MSLWLSNFIRLHLTTPWLMLLYAATWITLLSITVAVATFSLQVAFVSAISPSSSFSRKCKVDGSIRMPLDVPGDILCFPAHLFMESKVDLIALPVFAAVIVAASACVVRAVGLWDAGA</sequence>
<evidence type="ECO:0000313" key="2">
    <source>
        <dbReference type="EMBL" id="OIW05085.1"/>
    </source>
</evidence>
<dbReference type="EMBL" id="CM007369">
    <property type="protein sequence ID" value="OIW05085.1"/>
    <property type="molecule type" value="Genomic_DNA"/>
</dbReference>
<evidence type="ECO:0000313" key="3">
    <source>
        <dbReference type="Proteomes" id="UP000188354"/>
    </source>
</evidence>
<name>A0A1J7HTK3_LUPAN</name>
<dbReference type="KEGG" id="lang:109357068"/>
<dbReference type="OrthoDB" id="1921102at2759"/>
<dbReference type="AlphaFoldDB" id="A0A1J7HTK3"/>
<evidence type="ECO:0000256" key="1">
    <source>
        <dbReference type="SAM" id="Phobius"/>
    </source>
</evidence>
<reference evidence="2 3" key="1">
    <citation type="journal article" date="2017" name="Plant Biotechnol. J.">
        <title>A comprehensive draft genome sequence for lupin (Lupinus angustifolius), an emerging health food: insights into plant-microbe interactions and legume evolution.</title>
        <authorList>
            <person name="Hane J.K."/>
            <person name="Ming Y."/>
            <person name="Kamphuis L.G."/>
            <person name="Nelson M.N."/>
            <person name="Garg G."/>
            <person name="Atkins C.A."/>
            <person name="Bayer P.E."/>
            <person name="Bravo A."/>
            <person name="Bringans S."/>
            <person name="Cannon S."/>
            <person name="Edwards D."/>
            <person name="Foley R."/>
            <person name="Gao L.L."/>
            <person name="Harrison M.J."/>
            <person name="Huang W."/>
            <person name="Hurgobin B."/>
            <person name="Li S."/>
            <person name="Liu C.W."/>
            <person name="McGrath A."/>
            <person name="Morahan G."/>
            <person name="Murray J."/>
            <person name="Weller J."/>
            <person name="Jian J."/>
            <person name="Singh K.B."/>
        </authorList>
    </citation>
    <scope>NUCLEOTIDE SEQUENCE [LARGE SCALE GENOMIC DNA]</scope>
    <source>
        <strain evidence="3">cv. Tanjil</strain>
        <tissue evidence="2">Whole plant</tissue>
    </source>
</reference>
<dbReference type="PANTHER" id="PTHR34658:SF2">
    <property type="entry name" value="OS01G0151800 PROTEIN"/>
    <property type="match status" value="1"/>
</dbReference>
<feature type="transmembrane region" description="Helical" evidence="1">
    <location>
        <begin position="90"/>
        <end position="112"/>
    </location>
</feature>
<keyword evidence="1" id="KW-1133">Transmembrane helix</keyword>
<proteinExistence type="predicted"/>
<keyword evidence="1" id="KW-0472">Membrane</keyword>
<dbReference type="Gramene" id="OIW05085">
    <property type="protein sequence ID" value="OIW05085"/>
    <property type="gene ID" value="TanjilG_06221"/>
</dbReference>
<accession>A0A1J7HTK3</accession>
<dbReference type="OMA" id="DGPPWDV"/>
<dbReference type="Proteomes" id="UP000188354">
    <property type="component" value="Chromosome LG09"/>
</dbReference>
<keyword evidence="1" id="KW-0812">Transmembrane</keyword>
<feature type="transmembrane region" description="Helical" evidence="1">
    <location>
        <begin position="20"/>
        <end position="48"/>
    </location>
</feature>
<protein>
    <submittedName>
        <fullName evidence="2">Uncharacterized protein</fullName>
    </submittedName>
</protein>
<dbReference type="STRING" id="3871.A0A1J7HTK3"/>
<gene>
    <name evidence="2" type="ORF">TanjilG_06221</name>
</gene>
<dbReference type="PANTHER" id="PTHR34658">
    <property type="entry name" value="OS01G0151800 PROTEIN"/>
    <property type="match status" value="1"/>
</dbReference>